<keyword evidence="1" id="KW-0812">Transmembrane</keyword>
<reference evidence="2" key="1">
    <citation type="submission" date="2021-01" db="EMBL/GenBank/DDBJ databases">
        <title>Genome public.</title>
        <authorList>
            <person name="Liu C."/>
            <person name="Sun Q."/>
        </authorList>
    </citation>
    <scope>NUCLEOTIDE SEQUENCE</scope>
    <source>
        <strain evidence="2">M6</strain>
    </source>
</reference>
<evidence type="ECO:0000313" key="2">
    <source>
        <dbReference type="EMBL" id="MBK6088841.1"/>
    </source>
</evidence>
<evidence type="ECO:0008006" key="4">
    <source>
        <dbReference type="Google" id="ProtNLM"/>
    </source>
</evidence>
<comment type="caution">
    <text evidence="2">The sequence shown here is derived from an EMBL/GenBank/DDBJ whole genome shotgun (WGS) entry which is preliminary data.</text>
</comment>
<keyword evidence="1" id="KW-1133">Transmembrane helix</keyword>
<keyword evidence="1" id="KW-0472">Membrane</keyword>
<name>A0A934WRZ4_9FIRM</name>
<evidence type="ECO:0000256" key="1">
    <source>
        <dbReference type="SAM" id="Phobius"/>
    </source>
</evidence>
<gene>
    <name evidence="2" type="ORF">JKK62_09305</name>
</gene>
<feature type="transmembrane region" description="Helical" evidence="1">
    <location>
        <begin position="113"/>
        <end position="134"/>
    </location>
</feature>
<feature type="transmembrane region" description="Helical" evidence="1">
    <location>
        <begin position="235"/>
        <end position="259"/>
    </location>
</feature>
<feature type="transmembrane region" description="Helical" evidence="1">
    <location>
        <begin position="12"/>
        <end position="29"/>
    </location>
</feature>
<feature type="transmembrane region" description="Helical" evidence="1">
    <location>
        <begin position="41"/>
        <end position="63"/>
    </location>
</feature>
<accession>A0A934WRZ4</accession>
<proteinExistence type="predicted"/>
<sequence>MFARISTRRFGAIGAAVTAALCFALMIIFPEGCKKGAAEGLNLCLGVLVPSLFPFMAAAGLAVKLGLCRFGGSRLPLMPVMLLSLIGGYPVGAKAAAEMYRSGQLSESQAKTAAYCLVCAGPGFLLGFVGSMYGDETVGLIIYTAQAASVVLLTVGANILFRNNKSPAAAVRFTPLPFGTALVEAAHGAAVSMVSIGGLAVLFGAFGGILDIVIQNEDVRRYLLSSLEVCTAVKLVGGCPIEFCAFAVGFGGLCVHFQIFAALGELKINRLLFFFIRILQGLITALLTHFGLRLFVRKTAVFSTAAVDSSGFFGGSALSGAALLTVAVCFLFTLRNQLRR</sequence>
<dbReference type="Proteomes" id="UP000633365">
    <property type="component" value="Unassembled WGS sequence"/>
</dbReference>
<feature type="transmembrane region" description="Helical" evidence="1">
    <location>
        <begin position="271"/>
        <end position="292"/>
    </location>
</feature>
<feature type="transmembrane region" description="Helical" evidence="1">
    <location>
        <begin position="140"/>
        <end position="161"/>
    </location>
</feature>
<dbReference type="AlphaFoldDB" id="A0A934WRZ4"/>
<feature type="transmembrane region" description="Helical" evidence="1">
    <location>
        <begin position="75"/>
        <end position="92"/>
    </location>
</feature>
<organism evidence="2 3">
    <name type="scientific">Ruminococcus difficilis</name>
    <dbReference type="NCBI Taxonomy" id="2763069"/>
    <lineage>
        <taxon>Bacteria</taxon>
        <taxon>Bacillati</taxon>
        <taxon>Bacillota</taxon>
        <taxon>Clostridia</taxon>
        <taxon>Eubacteriales</taxon>
        <taxon>Oscillospiraceae</taxon>
        <taxon>Ruminococcus</taxon>
    </lineage>
</organism>
<dbReference type="RefSeq" id="WP_186834313.1">
    <property type="nucleotide sequence ID" value="NZ_JAEQMG010000091.1"/>
</dbReference>
<feature type="transmembrane region" description="Helical" evidence="1">
    <location>
        <begin position="312"/>
        <end position="334"/>
    </location>
</feature>
<evidence type="ECO:0000313" key="3">
    <source>
        <dbReference type="Proteomes" id="UP000633365"/>
    </source>
</evidence>
<feature type="transmembrane region" description="Helical" evidence="1">
    <location>
        <begin position="182"/>
        <end position="215"/>
    </location>
</feature>
<dbReference type="EMBL" id="JAEQMG010000091">
    <property type="protein sequence ID" value="MBK6088841.1"/>
    <property type="molecule type" value="Genomic_DNA"/>
</dbReference>
<keyword evidence="3" id="KW-1185">Reference proteome</keyword>
<protein>
    <recommendedName>
        <fullName evidence="4">Nucleoside transporter/FeoB GTPase Gate domain-containing protein</fullName>
    </recommendedName>
</protein>